<comment type="caution">
    <text evidence="1">The sequence shown here is derived from an EMBL/GenBank/DDBJ whole genome shotgun (WGS) entry which is preliminary data.</text>
</comment>
<reference evidence="1" key="1">
    <citation type="submission" date="2022-02" db="EMBL/GenBank/DDBJ databases">
        <title>Fredinandcohnia quinoae sp. nov. isolated from Chenopodium quinoa seeds.</title>
        <authorList>
            <person name="Saati-Santamaria Z."/>
            <person name="Flores-Felix J.D."/>
            <person name="Igual J.M."/>
            <person name="Velazquez E."/>
            <person name="Garcia-Fraile P."/>
            <person name="Martinez-Molina E."/>
        </authorList>
    </citation>
    <scope>NUCLEOTIDE SEQUENCE</scope>
    <source>
        <strain evidence="1">SECRCQ15</strain>
    </source>
</reference>
<evidence type="ECO:0000313" key="2">
    <source>
        <dbReference type="Proteomes" id="UP001431131"/>
    </source>
</evidence>
<dbReference type="GO" id="GO:0003676">
    <property type="term" value="F:nucleic acid binding"/>
    <property type="evidence" value="ECO:0007669"/>
    <property type="project" value="InterPro"/>
</dbReference>
<dbReference type="EMBL" id="JAKTTI010000036">
    <property type="protein sequence ID" value="MCH1627238.1"/>
    <property type="molecule type" value="Genomic_DNA"/>
</dbReference>
<evidence type="ECO:0000313" key="1">
    <source>
        <dbReference type="EMBL" id="MCH1627238.1"/>
    </source>
</evidence>
<organism evidence="1 2">
    <name type="scientific">Fredinandcohnia quinoae</name>
    <dbReference type="NCBI Taxonomy" id="2918902"/>
    <lineage>
        <taxon>Bacteria</taxon>
        <taxon>Bacillati</taxon>
        <taxon>Bacillota</taxon>
        <taxon>Bacilli</taxon>
        <taxon>Bacillales</taxon>
        <taxon>Bacillaceae</taxon>
        <taxon>Fredinandcohnia</taxon>
    </lineage>
</organism>
<keyword evidence="2" id="KW-1185">Reference proteome</keyword>
<dbReference type="AlphaFoldDB" id="A0AAW5E4G4"/>
<dbReference type="Proteomes" id="UP001431131">
    <property type="component" value="Unassembled WGS sequence"/>
</dbReference>
<evidence type="ECO:0008006" key="3">
    <source>
        <dbReference type="Google" id="ProtNLM"/>
    </source>
</evidence>
<dbReference type="InterPro" id="IPR036397">
    <property type="entry name" value="RNaseH_sf"/>
</dbReference>
<sequence>MAIKKGNLKRVTKPRFWGERESQISEELKEMIFEQYLSYDSLACYCDCSVSRDLSQMACACTYVGNGSIIVKQQYAYPPKDCVDKPIYGELKALIFALTNFEKYMMPGCEKVTVYSDVDDIEGFLHNKITFKRNASLKKLQSELILLYQRIQKMHPNIRIDVRYLQPFEKVNNPFHRSSHNAVKRMLNNRAK</sequence>
<protein>
    <recommendedName>
        <fullName evidence="3">RNase H type-1 domain-containing protein</fullName>
    </recommendedName>
</protein>
<proteinExistence type="predicted"/>
<name>A0AAW5E4G4_9BACI</name>
<gene>
    <name evidence="1" type="ORF">MJG50_18035</name>
</gene>
<dbReference type="Gene3D" id="3.30.420.10">
    <property type="entry name" value="Ribonuclease H-like superfamily/Ribonuclease H"/>
    <property type="match status" value="1"/>
</dbReference>
<accession>A0AAW5E4G4</accession>
<dbReference type="RefSeq" id="WP_240257159.1">
    <property type="nucleotide sequence ID" value="NZ_JAKTTI010000036.1"/>
</dbReference>